<comment type="caution">
    <text evidence="2">The sequence shown here is derived from an EMBL/GenBank/DDBJ whole genome shotgun (WGS) entry which is preliminary data.</text>
</comment>
<keyword evidence="3" id="KW-1185">Reference proteome</keyword>
<evidence type="ECO:0000256" key="1">
    <source>
        <dbReference type="SAM" id="MobiDB-lite"/>
    </source>
</evidence>
<accession>A0ABU1JRD2</accession>
<evidence type="ECO:0000313" key="2">
    <source>
        <dbReference type="EMBL" id="MDR6290579.1"/>
    </source>
</evidence>
<dbReference type="EMBL" id="JAVDPW010000005">
    <property type="protein sequence ID" value="MDR6290579.1"/>
    <property type="molecule type" value="Genomic_DNA"/>
</dbReference>
<organism evidence="2 3">
    <name type="scientific">Inquilinus ginsengisoli</name>
    <dbReference type="NCBI Taxonomy" id="363840"/>
    <lineage>
        <taxon>Bacteria</taxon>
        <taxon>Pseudomonadati</taxon>
        <taxon>Pseudomonadota</taxon>
        <taxon>Alphaproteobacteria</taxon>
        <taxon>Rhodospirillales</taxon>
        <taxon>Rhodospirillaceae</taxon>
        <taxon>Inquilinus</taxon>
    </lineage>
</organism>
<dbReference type="Proteomes" id="UP001262410">
    <property type="component" value="Unassembled WGS sequence"/>
</dbReference>
<proteinExistence type="predicted"/>
<name>A0ABU1JRD2_9PROT</name>
<dbReference type="RefSeq" id="WP_309795095.1">
    <property type="nucleotide sequence ID" value="NZ_JAVDPW010000005.1"/>
</dbReference>
<protein>
    <recommendedName>
        <fullName evidence="4">Lipoprotein</fullName>
    </recommendedName>
</protein>
<sequence length="231" mass="24282">MPAELLRRDPNIGALPKKARSAISGRLRAGGSVLLLMGLAGCGGDNAAQTAALKCPHIDIPKELSIYDLTRNGSTSPRDLIVESKISNYYGGCNYGDKDVTVGVDIEFTSVRGPAAGLQTSVPANYFVAVTDAQGKVLDKAVFTVNLPVPKEGITPRETTREPLEQVIPLSNLASGSSYKIVVGFQLSPQQLEFNRHRGALPEVPGAAAAAAGRKTIAPVIPDPRTTPPAE</sequence>
<feature type="region of interest" description="Disordered" evidence="1">
    <location>
        <begin position="206"/>
        <end position="231"/>
    </location>
</feature>
<feature type="compositionally biased region" description="Pro residues" evidence="1">
    <location>
        <begin position="221"/>
        <end position="231"/>
    </location>
</feature>
<evidence type="ECO:0000313" key="3">
    <source>
        <dbReference type="Proteomes" id="UP001262410"/>
    </source>
</evidence>
<reference evidence="2 3" key="1">
    <citation type="submission" date="2023-07" db="EMBL/GenBank/DDBJ databases">
        <title>Sorghum-associated microbial communities from plants grown in Nebraska, USA.</title>
        <authorList>
            <person name="Schachtman D."/>
        </authorList>
    </citation>
    <scope>NUCLEOTIDE SEQUENCE [LARGE SCALE GENOMIC DNA]</scope>
    <source>
        <strain evidence="2 3">584</strain>
    </source>
</reference>
<evidence type="ECO:0008006" key="4">
    <source>
        <dbReference type="Google" id="ProtNLM"/>
    </source>
</evidence>
<gene>
    <name evidence="2" type="ORF">E9232_003105</name>
</gene>